<sequence>MFEKKDRISLTVYLHYNRDARKLNQYGDIVYHSKRLRYVLVYMDQDKVDVAITKLKKEKFVKKLVPSYIKELDQNFVGSLWRESIDKPEPARISS</sequence>
<comment type="subcellular location">
    <subcellularLocation>
        <location evidence="2">Cytoplasm</location>
    </subcellularLocation>
</comment>
<dbReference type="HAMAP" id="MF_01126">
    <property type="entry name" value="UPF0298"/>
    <property type="match status" value="1"/>
</dbReference>
<evidence type="ECO:0000313" key="4">
    <source>
        <dbReference type="Proteomes" id="UP000291525"/>
    </source>
</evidence>
<accession>A0A4Q8L1A8</accession>
<evidence type="ECO:0000313" key="3">
    <source>
        <dbReference type="EMBL" id="TAA12773.1"/>
    </source>
</evidence>
<dbReference type="RefSeq" id="WP_130555154.1">
    <property type="nucleotide sequence ID" value="NZ_CP166970.1"/>
</dbReference>
<dbReference type="OrthoDB" id="2990788at2"/>
<dbReference type="Proteomes" id="UP000291525">
    <property type="component" value="Unassembled WGS sequence"/>
</dbReference>
<dbReference type="GO" id="GO:0005737">
    <property type="term" value="C:cytoplasm"/>
    <property type="evidence" value="ECO:0007669"/>
    <property type="project" value="UniProtKB-SubCell"/>
</dbReference>
<gene>
    <name evidence="3" type="ORF">EXW74_06230</name>
</gene>
<evidence type="ECO:0000256" key="2">
    <source>
        <dbReference type="HAMAP-Rule" id="MF_01126"/>
    </source>
</evidence>
<organism evidence="3 4">
    <name type="scientific">Streptococcus parasuis</name>
    <dbReference type="NCBI Taxonomy" id="1501662"/>
    <lineage>
        <taxon>Bacteria</taxon>
        <taxon>Bacillati</taxon>
        <taxon>Bacillota</taxon>
        <taxon>Bacilli</taxon>
        <taxon>Lactobacillales</taxon>
        <taxon>Streptococcaceae</taxon>
        <taxon>Streptococcus</taxon>
    </lineage>
</organism>
<protein>
    <recommendedName>
        <fullName evidence="2">UPF0298 protein EXW74_06230</fullName>
    </recommendedName>
</protein>
<proteinExistence type="inferred from homology"/>
<dbReference type="EMBL" id="SHGT01000032">
    <property type="protein sequence ID" value="TAA12773.1"/>
    <property type="molecule type" value="Genomic_DNA"/>
</dbReference>
<dbReference type="Pfam" id="PF09902">
    <property type="entry name" value="DUF2129"/>
    <property type="match status" value="1"/>
</dbReference>
<dbReference type="PIRSF" id="PIRSF031653">
    <property type="entry name" value="UCP031653"/>
    <property type="match status" value="1"/>
</dbReference>
<dbReference type="AlphaFoldDB" id="A0A4Q8L1A8"/>
<dbReference type="NCBIfam" id="NF002631">
    <property type="entry name" value="PRK02302.1"/>
    <property type="match status" value="1"/>
</dbReference>
<keyword evidence="1 2" id="KW-0963">Cytoplasm</keyword>
<comment type="caution">
    <text evidence="3">The sequence shown here is derived from an EMBL/GenBank/DDBJ whole genome shotgun (WGS) entry which is preliminary data.</text>
</comment>
<reference evidence="3 4" key="1">
    <citation type="submission" date="2019-02" db="EMBL/GenBank/DDBJ databases">
        <title>First genome of the species Streptococcus parasuis.</title>
        <authorList>
            <person name="Stevens M.J.A."/>
            <person name="Stephan R."/>
        </authorList>
    </citation>
    <scope>NUCLEOTIDE SEQUENCE [LARGE SCALE GENOMIC DNA]</scope>
    <source>
        <strain evidence="3 4">4253</strain>
    </source>
</reference>
<comment type="similarity">
    <text evidence="2">Belongs to the UPF0298 family.</text>
</comment>
<name>A0A4Q8L1A8_9STRE</name>
<evidence type="ECO:0000256" key="1">
    <source>
        <dbReference type="ARBA" id="ARBA00022490"/>
    </source>
</evidence>
<dbReference type="InterPro" id="IPR016979">
    <property type="entry name" value="DUF2129"/>
</dbReference>